<sequence>MSRLRKIVTIGEILVEIMATRRGQSFLEAGDYRGPFPSGAPAIFVNQAALLGQPAAIVSAVGEDAFGAVNLNRLRASGVDVSAVAVRQGPATGSAFVTYAADGSRDFLFNIAHSACGTIPFDASARAAVAGADHLHVMGSALAAPGLAPTVLQALDAVKGQGGTVSFDPNLRKEMARAPGLRPALERVLEACDLFLPSGEELFSFCEATTEDAAAAELLARGIEAVVVKKGAAGAVWYDGAGRYEAAPLAVEEVDPTGAGDSFGAAAVSFWLRGLAAPQALARANAAGAAAVTALGPMEGALDSAALDAMLRASD</sequence>
<reference evidence="7 8" key="1">
    <citation type="submission" date="2018-06" db="EMBL/GenBank/DDBJ databases">
        <title>Genomic Encyclopedia of Type Strains, Phase III (KMG-III): the genomes of soil and plant-associated and newly described type strains.</title>
        <authorList>
            <person name="Whitman W."/>
        </authorList>
    </citation>
    <scope>NUCLEOTIDE SEQUENCE [LARGE SCALE GENOMIC DNA]</scope>
    <source>
        <strain evidence="7 8">CECT 9025</strain>
    </source>
</reference>
<dbReference type="GO" id="GO:0005524">
    <property type="term" value="F:ATP binding"/>
    <property type="evidence" value="ECO:0007669"/>
    <property type="project" value="UniProtKB-KW"/>
</dbReference>
<dbReference type="GO" id="GO:0016301">
    <property type="term" value="F:kinase activity"/>
    <property type="evidence" value="ECO:0007669"/>
    <property type="project" value="UniProtKB-KW"/>
</dbReference>
<dbReference type="Pfam" id="PF00294">
    <property type="entry name" value="PfkB"/>
    <property type="match status" value="1"/>
</dbReference>
<dbReference type="InterPro" id="IPR002173">
    <property type="entry name" value="Carboh/pur_kinase_PfkB_CS"/>
</dbReference>
<dbReference type="SUPFAM" id="SSF53613">
    <property type="entry name" value="Ribokinase-like"/>
    <property type="match status" value="1"/>
</dbReference>
<comment type="caution">
    <text evidence="7">The sequence shown here is derived from an EMBL/GenBank/DDBJ whole genome shotgun (WGS) entry which is preliminary data.</text>
</comment>
<keyword evidence="8" id="KW-1185">Reference proteome</keyword>
<evidence type="ECO:0000256" key="4">
    <source>
        <dbReference type="ARBA" id="ARBA00022777"/>
    </source>
</evidence>
<dbReference type="EMBL" id="QJTE01000008">
    <property type="protein sequence ID" value="PYE81171.1"/>
    <property type="molecule type" value="Genomic_DNA"/>
</dbReference>
<evidence type="ECO:0000259" key="6">
    <source>
        <dbReference type="Pfam" id="PF00294"/>
    </source>
</evidence>
<dbReference type="InterPro" id="IPR011611">
    <property type="entry name" value="PfkB_dom"/>
</dbReference>
<dbReference type="Proteomes" id="UP000248311">
    <property type="component" value="Unassembled WGS sequence"/>
</dbReference>
<feature type="domain" description="Carbohydrate kinase PfkB" evidence="6">
    <location>
        <begin position="6"/>
        <end position="299"/>
    </location>
</feature>
<keyword evidence="2" id="KW-0808">Transferase</keyword>
<evidence type="ECO:0000313" key="7">
    <source>
        <dbReference type="EMBL" id="PYE81171.1"/>
    </source>
</evidence>
<evidence type="ECO:0000256" key="5">
    <source>
        <dbReference type="ARBA" id="ARBA00022840"/>
    </source>
</evidence>
<evidence type="ECO:0000256" key="1">
    <source>
        <dbReference type="ARBA" id="ARBA00010688"/>
    </source>
</evidence>
<dbReference type="PANTHER" id="PTHR43085:SF1">
    <property type="entry name" value="PSEUDOURIDINE KINASE-RELATED"/>
    <property type="match status" value="1"/>
</dbReference>
<name>A0A318SM84_9RHOB</name>
<organism evidence="7 8">
    <name type="scientific">Pseudoroseicyclus aestuarii</name>
    <dbReference type="NCBI Taxonomy" id="1795041"/>
    <lineage>
        <taxon>Bacteria</taxon>
        <taxon>Pseudomonadati</taxon>
        <taxon>Pseudomonadota</taxon>
        <taxon>Alphaproteobacteria</taxon>
        <taxon>Rhodobacterales</taxon>
        <taxon>Paracoccaceae</taxon>
        <taxon>Pseudoroseicyclus</taxon>
    </lineage>
</organism>
<dbReference type="CDD" id="cd01166">
    <property type="entry name" value="KdgK"/>
    <property type="match status" value="1"/>
</dbReference>
<dbReference type="RefSeq" id="WP_245904844.1">
    <property type="nucleotide sequence ID" value="NZ_QJTE01000008.1"/>
</dbReference>
<dbReference type="PROSITE" id="PS00584">
    <property type="entry name" value="PFKB_KINASES_2"/>
    <property type="match status" value="1"/>
</dbReference>
<dbReference type="AlphaFoldDB" id="A0A318SM84"/>
<comment type="similarity">
    <text evidence="1">Belongs to the carbohydrate kinase PfkB family.</text>
</comment>
<keyword evidence="4 7" id="KW-0418">Kinase</keyword>
<evidence type="ECO:0000256" key="3">
    <source>
        <dbReference type="ARBA" id="ARBA00022741"/>
    </source>
</evidence>
<dbReference type="Gene3D" id="3.40.1190.20">
    <property type="match status" value="1"/>
</dbReference>
<gene>
    <name evidence="7" type="ORF">DFP88_10814</name>
</gene>
<protein>
    <submittedName>
        <fullName evidence="7">Sugar/nucleoside kinase (Ribokinase family)</fullName>
    </submittedName>
</protein>
<keyword evidence="3" id="KW-0547">Nucleotide-binding</keyword>
<evidence type="ECO:0000313" key="8">
    <source>
        <dbReference type="Proteomes" id="UP000248311"/>
    </source>
</evidence>
<dbReference type="InterPro" id="IPR029056">
    <property type="entry name" value="Ribokinase-like"/>
</dbReference>
<evidence type="ECO:0000256" key="2">
    <source>
        <dbReference type="ARBA" id="ARBA00022679"/>
    </source>
</evidence>
<keyword evidence="5" id="KW-0067">ATP-binding</keyword>
<dbReference type="PANTHER" id="PTHR43085">
    <property type="entry name" value="HEXOKINASE FAMILY MEMBER"/>
    <property type="match status" value="1"/>
</dbReference>
<dbReference type="InterPro" id="IPR050306">
    <property type="entry name" value="PfkB_Carbo_kinase"/>
</dbReference>
<accession>A0A318SM84</accession>
<proteinExistence type="inferred from homology"/>